<accession>A0ABU6USG3</accession>
<dbReference type="EMBL" id="JASCZI010122403">
    <property type="protein sequence ID" value="MED6164257.1"/>
    <property type="molecule type" value="Genomic_DNA"/>
</dbReference>
<feature type="region of interest" description="Disordered" evidence="1">
    <location>
        <begin position="1"/>
        <end position="26"/>
    </location>
</feature>
<evidence type="ECO:0000313" key="3">
    <source>
        <dbReference type="Proteomes" id="UP001341840"/>
    </source>
</evidence>
<keyword evidence="3" id="KW-1185">Reference proteome</keyword>
<evidence type="ECO:0000256" key="1">
    <source>
        <dbReference type="SAM" id="MobiDB-lite"/>
    </source>
</evidence>
<feature type="compositionally biased region" description="Basic and acidic residues" evidence="1">
    <location>
        <begin position="1"/>
        <end position="19"/>
    </location>
</feature>
<name>A0ABU6USG3_9FABA</name>
<dbReference type="Proteomes" id="UP001341840">
    <property type="component" value="Unassembled WGS sequence"/>
</dbReference>
<evidence type="ECO:0000313" key="2">
    <source>
        <dbReference type="EMBL" id="MED6164257.1"/>
    </source>
</evidence>
<proteinExistence type="predicted"/>
<reference evidence="2 3" key="1">
    <citation type="journal article" date="2023" name="Plants (Basel)">
        <title>Bridging the Gap: Combining Genomics and Transcriptomics Approaches to Understand Stylosanthes scabra, an Orphan Legume from the Brazilian Caatinga.</title>
        <authorList>
            <person name="Ferreira-Neto J.R.C."/>
            <person name="da Silva M.D."/>
            <person name="Binneck E."/>
            <person name="de Melo N.F."/>
            <person name="da Silva R.H."/>
            <person name="de Melo A.L.T.M."/>
            <person name="Pandolfi V."/>
            <person name="Bustamante F.O."/>
            <person name="Brasileiro-Vidal A.C."/>
            <person name="Benko-Iseppon A.M."/>
        </authorList>
    </citation>
    <scope>NUCLEOTIDE SEQUENCE [LARGE SCALE GENOMIC DNA]</scope>
    <source>
        <tissue evidence="2">Leaves</tissue>
    </source>
</reference>
<sequence>MSDKKQRGKEKVKARDQRKFAKSKLPTSMFEDERLDGSQGMDDVLKRLPSEIPSKFPNKYSQMKFKDQMKFKEIVKRSLHFERRLEIPDNLLKFVLPRIEIFKWEFLERELAQVNGTWVQEFYSKLHNEDLDSVFLRGKQIPAPPKGNDAFQKAKEAHKTFTMDWNIILDRLTKLGSS</sequence>
<organism evidence="2 3">
    <name type="scientific">Stylosanthes scabra</name>
    <dbReference type="NCBI Taxonomy" id="79078"/>
    <lineage>
        <taxon>Eukaryota</taxon>
        <taxon>Viridiplantae</taxon>
        <taxon>Streptophyta</taxon>
        <taxon>Embryophyta</taxon>
        <taxon>Tracheophyta</taxon>
        <taxon>Spermatophyta</taxon>
        <taxon>Magnoliopsida</taxon>
        <taxon>eudicotyledons</taxon>
        <taxon>Gunneridae</taxon>
        <taxon>Pentapetalae</taxon>
        <taxon>rosids</taxon>
        <taxon>fabids</taxon>
        <taxon>Fabales</taxon>
        <taxon>Fabaceae</taxon>
        <taxon>Papilionoideae</taxon>
        <taxon>50 kb inversion clade</taxon>
        <taxon>dalbergioids sensu lato</taxon>
        <taxon>Dalbergieae</taxon>
        <taxon>Pterocarpus clade</taxon>
        <taxon>Stylosanthes</taxon>
    </lineage>
</organism>
<protein>
    <submittedName>
        <fullName evidence="2">Uncharacterized protein</fullName>
    </submittedName>
</protein>
<comment type="caution">
    <text evidence="2">The sequence shown here is derived from an EMBL/GenBank/DDBJ whole genome shotgun (WGS) entry which is preliminary data.</text>
</comment>
<gene>
    <name evidence="2" type="ORF">PIB30_087965</name>
</gene>